<evidence type="ECO:0000313" key="1">
    <source>
        <dbReference type="EMBL" id="GIY94148.1"/>
    </source>
</evidence>
<dbReference type="AlphaFoldDB" id="A0AAV4XI74"/>
<proteinExistence type="predicted"/>
<name>A0AAV4XI74_CAEEX</name>
<evidence type="ECO:0000313" key="2">
    <source>
        <dbReference type="Proteomes" id="UP001054945"/>
    </source>
</evidence>
<reference evidence="1 2" key="1">
    <citation type="submission" date="2021-06" db="EMBL/GenBank/DDBJ databases">
        <title>Caerostris extrusa draft genome.</title>
        <authorList>
            <person name="Kono N."/>
            <person name="Arakawa K."/>
        </authorList>
    </citation>
    <scope>NUCLEOTIDE SEQUENCE [LARGE SCALE GENOMIC DNA]</scope>
</reference>
<gene>
    <name evidence="1" type="ORF">CEXT_448351</name>
</gene>
<organism evidence="1 2">
    <name type="scientific">Caerostris extrusa</name>
    <name type="common">Bark spider</name>
    <name type="synonym">Caerostris bankana</name>
    <dbReference type="NCBI Taxonomy" id="172846"/>
    <lineage>
        <taxon>Eukaryota</taxon>
        <taxon>Metazoa</taxon>
        <taxon>Ecdysozoa</taxon>
        <taxon>Arthropoda</taxon>
        <taxon>Chelicerata</taxon>
        <taxon>Arachnida</taxon>
        <taxon>Araneae</taxon>
        <taxon>Araneomorphae</taxon>
        <taxon>Entelegynae</taxon>
        <taxon>Araneoidea</taxon>
        <taxon>Araneidae</taxon>
        <taxon>Caerostris</taxon>
    </lineage>
</organism>
<protein>
    <submittedName>
        <fullName evidence="1">Uncharacterized protein</fullName>
    </submittedName>
</protein>
<dbReference type="Proteomes" id="UP001054945">
    <property type="component" value="Unassembled WGS sequence"/>
</dbReference>
<comment type="caution">
    <text evidence="1">The sequence shown here is derived from an EMBL/GenBank/DDBJ whole genome shotgun (WGS) entry which is preliminary data.</text>
</comment>
<keyword evidence="2" id="KW-1185">Reference proteome</keyword>
<sequence>MDSPFFHQDDSKSDYAFVVKFTIAQPQTRVSQKSSEILLSCRKASQIMRRSARRKRVFFNFYISIVQSQSKAPISPPPPPLISTNPDRVIADVIPGLHWSRSRFHAGERSLRLNSYFMVSAIFYPDHTGSQTITPTKN</sequence>
<dbReference type="EMBL" id="BPLR01000357">
    <property type="protein sequence ID" value="GIY94148.1"/>
    <property type="molecule type" value="Genomic_DNA"/>
</dbReference>
<accession>A0AAV4XI74</accession>